<dbReference type="AlphaFoldDB" id="A0A2P4ZLN2"/>
<name>A0A2P4ZLN2_9HYPO</name>
<dbReference type="EMBL" id="JPDN02000019">
    <property type="protein sequence ID" value="PON25183.1"/>
    <property type="molecule type" value="Genomic_DNA"/>
</dbReference>
<accession>A0A2P4ZLN2</accession>
<evidence type="ECO:0000256" key="1">
    <source>
        <dbReference type="SAM" id="MobiDB-lite"/>
    </source>
</evidence>
<keyword evidence="2" id="KW-1133">Transmembrane helix</keyword>
<evidence type="ECO:0000256" key="2">
    <source>
        <dbReference type="SAM" id="Phobius"/>
    </source>
</evidence>
<keyword evidence="2" id="KW-0812">Transmembrane</keyword>
<protein>
    <submittedName>
        <fullName evidence="3">Uncharacterized protein</fullName>
    </submittedName>
</protein>
<evidence type="ECO:0000313" key="4">
    <source>
        <dbReference type="Proteomes" id="UP000054821"/>
    </source>
</evidence>
<dbReference type="GeneID" id="29983119"/>
<sequence length="190" mass="20648">MTLGSSSSSRVLGLGSFLWDQTSMLVRRRAVVCPSALDASILPLRLALFAPPSRHRHRHRPCDEDEARPQGRHRDALGTRVFSSIPPKERKWMWRGVGAFGLFLPVCGGLARAICTSTVRFSFSSSPLLLFPSPLLSSLLSLATLCVGRYLYAPPWLVHARPPAVKAKFAVIGTTSGGVTLDRSGHGLCD</sequence>
<organism evidence="3 4">
    <name type="scientific">Trichoderma gamsii</name>
    <dbReference type="NCBI Taxonomy" id="398673"/>
    <lineage>
        <taxon>Eukaryota</taxon>
        <taxon>Fungi</taxon>
        <taxon>Dikarya</taxon>
        <taxon>Ascomycota</taxon>
        <taxon>Pezizomycotina</taxon>
        <taxon>Sordariomycetes</taxon>
        <taxon>Hypocreomycetidae</taxon>
        <taxon>Hypocreales</taxon>
        <taxon>Hypocreaceae</taxon>
        <taxon>Trichoderma</taxon>
    </lineage>
</organism>
<reference evidence="3 4" key="1">
    <citation type="journal article" date="2016" name="Genome Announc.">
        <title>Draft Whole-Genome Sequence of Trichoderma gamsii T6085, a Promising Biocontrol Agent of Fusarium Head Blight on Wheat.</title>
        <authorList>
            <person name="Baroncelli R."/>
            <person name="Zapparata A."/>
            <person name="Piaggeschi G."/>
            <person name="Sarrocco S."/>
            <person name="Vannacci G."/>
        </authorList>
    </citation>
    <scope>NUCLEOTIDE SEQUENCE [LARGE SCALE GENOMIC DNA]</scope>
    <source>
        <strain evidence="3 4">T6085</strain>
    </source>
</reference>
<feature type="transmembrane region" description="Helical" evidence="2">
    <location>
        <begin position="134"/>
        <end position="152"/>
    </location>
</feature>
<dbReference type="Proteomes" id="UP000054821">
    <property type="component" value="Unassembled WGS sequence"/>
</dbReference>
<dbReference type="RefSeq" id="XP_018663802.2">
    <property type="nucleotide sequence ID" value="XM_018803036.2"/>
</dbReference>
<feature type="transmembrane region" description="Helical" evidence="2">
    <location>
        <begin position="92"/>
        <end position="114"/>
    </location>
</feature>
<evidence type="ECO:0000313" key="3">
    <source>
        <dbReference type="EMBL" id="PON25183.1"/>
    </source>
</evidence>
<proteinExistence type="predicted"/>
<comment type="caution">
    <text evidence="3">The sequence shown here is derived from an EMBL/GenBank/DDBJ whole genome shotgun (WGS) entry which is preliminary data.</text>
</comment>
<gene>
    <name evidence="3" type="ORF">TGAM01_v205869</name>
</gene>
<feature type="region of interest" description="Disordered" evidence="1">
    <location>
        <begin position="54"/>
        <end position="73"/>
    </location>
</feature>
<keyword evidence="2" id="KW-0472">Membrane</keyword>
<keyword evidence="4" id="KW-1185">Reference proteome</keyword>